<protein>
    <submittedName>
        <fullName evidence="1">Uncharacterized protein</fullName>
    </submittedName>
</protein>
<dbReference type="EMBL" id="ABLTIR010000013">
    <property type="protein sequence ID" value="EKZ1926016.1"/>
    <property type="molecule type" value="Genomic_DNA"/>
</dbReference>
<evidence type="ECO:0000313" key="1">
    <source>
        <dbReference type="EMBL" id="EKZ1926016.1"/>
    </source>
</evidence>
<reference evidence="1" key="1">
    <citation type="submission" date="2023-08" db="EMBL/GenBank/DDBJ databases">
        <authorList>
            <consortium name="Clinical and Environmental Microbiology Branch: Whole genome sequencing antimicrobial resistance pathogens in the healthcare setting"/>
        </authorList>
    </citation>
    <scope>NUCLEOTIDE SEQUENCE</scope>
    <source>
        <strain evidence="1">2023CJ-00293</strain>
    </source>
</reference>
<name>A0AAI9CIS6_STEMA</name>
<proteinExistence type="predicted"/>
<evidence type="ECO:0000313" key="2">
    <source>
        <dbReference type="Proteomes" id="UP001225498"/>
    </source>
</evidence>
<sequence length="68" mass="7491">MMRHKTQSDGWSSAMEPSFVTAPTRVEYVSYAQKQRDAAELHDLVKAHIARGGAYEVLPSRTAAQVSA</sequence>
<accession>A0AAI9CIS6</accession>
<comment type="caution">
    <text evidence="1">The sequence shown here is derived from an EMBL/GenBank/DDBJ whole genome shotgun (WGS) entry which is preliminary data.</text>
</comment>
<dbReference type="Proteomes" id="UP001225498">
    <property type="component" value="Unassembled WGS sequence"/>
</dbReference>
<dbReference type="AlphaFoldDB" id="A0AAI9CIS6"/>
<organism evidence="1 2">
    <name type="scientific">Stenotrophomonas maltophilia</name>
    <name type="common">Pseudomonas maltophilia</name>
    <name type="synonym">Xanthomonas maltophilia</name>
    <dbReference type="NCBI Taxonomy" id="40324"/>
    <lineage>
        <taxon>Bacteria</taxon>
        <taxon>Pseudomonadati</taxon>
        <taxon>Pseudomonadota</taxon>
        <taxon>Gammaproteobacteria</taxon>
        <taxon>Lysobacterales</taxon>
        <taxon>Lysobacteraceae</taxon>
        <taxon>Stenotrophomonas</taxon>
        <taxon>Stenotrophomonas maltophilia group</taxon>
    </lineage>
</organism>
<gene>
    <name evidence="1" type="ORF">REH87_001003</name>
</gene>